<dbReference type="GO" id="GO:0005634">
    <property type="term" value="C:nucleus"/>
    <property type="evidence" value="ECO:0007669"/>
    <property type="project" value="TreeGrafter"/>
</dbReference>
<keyword evidence="2" id="KW-1133">Transmembrane helix</keyword>
<dbReference type="EMBL" id="JAEPRD010000052">
    <property type="protein sequence ID" value="KAG2203374.1"/>
    <property type="molecule type" value="Genomic_DNA"/>
</dbReference>
<keyword evidence="4" id="KW-1185">Reference proteome</keyword>
<feature type="compositionally biased region" description="Basic and acidic residues" evidence="1">
    <location>
        <begin position="148"/>
        <end position="165"/>
    </location>
</feature>
<protein>
    <submittedName>
        <fullName evidence="3">Uncharacterized protein</fullName>
    </submittedName>
</protein>
<dbReference type="PANTHER" id="PTHR15191">
    <property type="entry name" value="PROTEIN CBG20567"/>
    <property type="match status" value="1"/>
</dbReference>
<dbReference type="InterPro" id="IPR052304">
    <property type="entry name" value="PTTG1IP"/>
</dbReference>
<reference evidence="3" key="1">
    <citation type="submission" date="2020-12" db="EMBL/GenBank/DDBJ databases">
        <title>Metabolic potential, ecology and presence of endohyphal bacteria is reflected in genomic diversity of Mucoromycotina.</title>
        <authorList>
            <person name="Muszewska A."/>
            <person name="Okrasinska A."/>
            <person name="Steczkiewicz K."/>
            <person name="Drgas O."/>
            <person name="Orlowska M."/>
            <person name="Perlinska-Lenart U."/>
            <person name="Aleksandrzak-Piekarczyk T."/>
            <person name="Szatraj K."/>
            <person name="Zielenkiewicz U."/>
            <person name="Pilsyk S."/>
            <person name="Malc E."/>
            <person name="Mieczkowski P."/>
            <person name="Kruszewska J.S."/>
            <person name="Biernat P."/>
            <person name="Pawlowska J."/>
        </authorList>
    </citation>
    <scope>NUCLEOTIDE SEQUENCE</scope>
    <source>
        <strain evidence="3">WA0000017839</strain>
    </source>
</reference>
<keyword evidence="2" id="KW-0812">Transmembrane</keyword>
<evidence type="ECO:0000256" key="2">
    <source>
        <dbReference type="SAM" id="Phobius"/>
    </source>
</evidence>
<sequence>MWKRAIANTILQQNPGLDVDCSQFQTCGSCIAQEGCGFCGGSGSCVSGGWFGALDKSTCGLGDYYYHQCHMSTLPLGIIMIVLTSIVVIGILIGMGILCCCLCCKCCGDGDTEEDDTGEDRPLLGSRYLKRSSTYYQWNRPPPQQNEETNKKKMAVLDETSHNEGDTSTNKNWEDRRKALLKKYSREPVTN</sequence>
<evidence type="ECO:0000313" key="4">
    <source>
        <dbReference type="Proteomes" id="UP000603453"/>
    </source>
</evidence>
<accession>A0A8H7R2N9</accession>
<feature type="region of interest" description="Disordered" evidence="1">
    <location>
        <begin position="136"/>
        <end position="174"/>
    </location>
</feature>
<dbReference type="PANTHER" id="PTHR15191:SF3">
    <property type="entry name" value="PITUITARY TUMOR-TRANSFORMING GENE PROTEIN-BINDING FACTOR"/>
    <property type="match status" value="1"/>
</dbReference>
<gene>
    <name evidence="3" type="ORF">INT47_010072</name>
</gene>
<dbReference type="Proteomes" id="UP000603453">
    <property type="component" value="Unassembled WGS sequence"/>
</dbReference>
<dbReference type="GO" id="GO:0006606">
    <property type="term" value="P:protein import into nucleus"/>
    <property type="evidence" value="ECO:0007669"/>
    <property type="project" value="TreeGrafter"/>
</dbReference>
<dbReference type="AlphaFoldDB" id="A0A8H7R2N9"/>
<dbReference type="GO" id="GO:0005737">
    <property type="term" value="C:cytoplasm"/>
    <property type="evidence" value="ECO:0007669"/>
    <property type="project" value="TreeGrafter"/>
</dbReference>
<proteinExistence type="predicted"/>
<feature type="transmembrane region" description="Helical" evidence="2">
    <location>
        <begin position="74"/>
        <end position="98"/>
    </location>
</feature>
<evidence type="ECO:0000313" key="3">
    <source>
        <dbReference type="EMBL" id="KAG2203374.1"/>
    </source>
</evidence>
<comment type="caution">
    <text evidence="3">The sequence shown here is derived from an EMBL/GenBank/DDBJ whole genome shotgun (WGS) entry which is preliminary data.</text>
</comment>
<keyword evidence="2" id="KW-0472">Membrane</keyword>
<name>A0A8H7R2N9_9FUNG</name>
<evidence type="ECO:0000256" key="1">
    <source>
        <dbReference type="SAM" id="MobiDB-lite"/>
    </source>
</evidence>
<organism evidence="3 4">
    <name type="scientific">Mucor saturninus</name>
    <dbReference type="NCBI Taxonomy" id="64648"/>
    <lineage>
        <taxon>Eukaryota</taxon>
        <taxon>Fungi</taxon>
        <taxon>Fungi incertae sedis</taxon>
        <taxon>Mucoromycota</taxon>
        <taxon>Mucoromycotina</taxon>
        <taxon>Mucoromycetes</taxon>
        <taxon>Mucorales</taxon>
        <taxon>Mucorineae</taxon>
        <taxon>Mucoraceae</taxon>
        <taxon>Mucor</taxon>
    </lineage>
</organism>
<dbReference type="OrthoDB" id="2290908at2759"/>